<sequence length="230" mass="25438">MCSKEDVDAPLQSGIIRVFEQLGIEAPSDEDDFIEVRSKRQMINDRREQGEKEIKAKSRVAKLPQKTHSASQSTVTMANSSKGSISTGEVSAAADGHRMTKSDSSSGYNPNLLSQALPPIGTPTTKIDAQPDLRSQTNRSLHASLPSVSGRKSKNELRATLHTFQPVLDAAEEKRINTPSVKQWLDDLKDAVYDAEDLLNQISYDSLRCKMENTQAANKTNQDLEIWQLL</sequence>
<dbReference type="PANTHER" id="PTHR31780:SF10">
    <property type="entry name" value="LD36051P"/>
    <property type="match status" value="1"/>
</dbReference>
<evidence type="ECO:0000256" key="3">
    <source>
        <dbReference type="ARBA" id="ARBA00022821"/>
    </source>
</evidence>
<feature type="compositionally biased region" description="Basic and acidic residues" evidence="4">
    <location>
        <begin position="44"/>
        <end position="56"/>
    </location>
</feature>
<evidence type="ECO:0000256" key="1">
    <source>
        <dbReference type="ARBA" id="ARBA00022737"/>
    </source>
</evidence>
<feature type="domain" description="Disease resistance N-terminal" evidence="5">
    <location>
        <begin position="155"/>
        <end position="214"/>
    </location>
</feature>
<evidence type="ECO:0000256" key="4">
    <source>
        <dbReference type="SAM" id="MobiDB-lite"/>
    </source>
</evidence>
<keyword evidence="1" id="KW-0677">Repeat</keyword>
<dbReference type="GO" id="GO:0006952">
    <property type="term" value="P:defense response"/>
    <property type="evidence" value="ECO:0007669"/>
    <property type="project" value="UniProtKB-KW"/>
</dbReference>
<feature type="compositionally biased region" description="Polar residues" evidence="4">
    <location>
        <begin position="122"/>
        <end position="141"/>
    </location>
</feature>
<dbReference type="InterPro" id="IPR041118">
    <property type="entry name" value="Rx_N"/>
</dbReference>
<evidence type="ECO:0000313" key="6">
    <source>
        <dbReference type="EMBL" id="KAI5424272.1"/>
    </source>
</evidence>
<accession>A0A9D4XPS0</accession>
<name>A0A9D4XPS0_PEA</name>
<feature type="compositionally biased region" description="Polar residues" evidence="4">
    <location>
        <begin position="102"/>
        <end position="114"/>
    </location>
</feature>
<feature type="region of interest" description="Disordered" evidence="4">
    <location>
        <begin position="44"/>
        <end position="152"/>
    </location>
</feature>
<dbReference type="Pfam" id="PF18052">
    <property type="entry name" value="Rx_N"/>
    <property type="match status" value="1"/>
</dbReference>
<evidence type="ECO:0000259" key="5">
    <source>
        <dbReference type="Pfam" id="PF18052"/>
    </source>
</evidence>
<dbReference type="Gramene" id="Psat03G0046000-T1">
    <property type="protein sequence ID" value="KAI5424272.1"/>
    <property type="gene ID" value="KIW84_030460"/>
</dbReference>
<dbReference type="Gene3D" id="1.20.5.4130">
    <property type="match status" value="1"/>
</dbReference>
<protein>
    <recommendedName>
        <fullName evidence="5">Disease resistance N-terminal domain-containing protein</fullName>
    </recommendedName>
</protein>
<keyword evidence="2" id="KW-0547">Nucleotide-binding</keyword>
<evidence type="ECO:0000313" key="7">
    <source>
        <dbReference type="Proteomes" id="UP001058974"/>
    </source>
</evidence>
<dbReference type="EMBL" id="JAMSHJ010000003">
    <property type="protein sequence ID" value="KAI5424272.1"/>
    <property type="molecule type" value="Genomic_DNA"/>
</dbReference>
<evidence type="ECO:0000256" key="2">
    <source>
        <dbReference type="ARBA" id="ARBA00022741"/>
    </source>
</evidence>
<dbReference type="InterPro" id="IPR051195">
    <property type="entry name" value="Fungal_stress_NST1"/>
</dbReference>
<gene>
    <name evidence="6" type="ORF">KIW84_030460</name>
</gene>
<keyword evidence="7" id="KW-1185">Reference proteome</keyword>
<dbReference type="PANTHER" id="PTHR31780">
    <property type="entry name" value="STRESS RESPONSE PROTEIN NST1-RELATED"/>
    <property type="match status" value="1"/>
</dbReference>
<dbReference type="GO" id="GO:0000166">
    <property type="term" value="F:nucleotide binding"/>
    <property type="evidence" value="ECO:0007669"/>
    <property type="project" value="UniProtKB-KW"/>
</dbReference>
<feature type="compositionally biased region" description="Polar residues" evidence="4">
    <location>
        <begin position="66"/>
        <end position="89"/>
    </location>
</feature>
<proteinExistence type="predicted"/>
<dbReference type="AlphaFoldDB" id="A0A9D4XPS0"/>
<keyword evidence="3" id="KW-0611">Plant defense</keyword>
<dbReference type="Proteomes" id="UP001058974">
    <property type="component" value="Chromosome 3"/>
</dbReference>
<organism evidence="6 7">
    <name type="scientific">Pisum sativum</name>
    <name type="common">Garden pea</name>
    <name type="synonym">Lathyrus oleraceus</name>
    <dbReference type="NCBI Taxonomy" id="3888"/>
    <lineage>
        <taxon>Eukaryota</taxon>
        <taxon>Viridiplantae</taxon>
        <taxon>Streptophyta</taxon>
        <taxon>Embryophyta</taxon>
        <taxon>Tracheophyta</taxon>
        <taxon>Spermatophyta</taxon>
        <taxon>Magnoliopsida</taxon>
        <taxon>eudicotyledons</taxon>
        <taxon>Gunneridae</taxon>
        <taxon>Pentapetalae</taxon>
        <taxon>rosids</taxon>
        <taxon>fabids</taxon>
        <taxon>Fabales</taxon>
        <taxon>Fabaceae</taxon>
        <taxon>Papilionoideae</taxon>
        <taxon>50 kb inversion clade</taxon>
        <taxon>NPAAA clade</taxon>
        <taxon>Hologalegina</taxon>
        <taxon>IRL clade</taxon>
        <taxon>Fabeae</taxon>
        <taxon>Lathyrus</taxon>
    </lineage>
</organism>
<reference evidence="6 7" key="1">
    <citation type="journal article" date="2022" name="Nat. Genet.">
        <title>Improved pea reference genome and pan-genome highlight genomic features and evolutionary characteristics.</title>
        <authorList>
            <person name="Yang T."/>
            <person name="Liu R."/>
            <person name="Luo Y."/>
            <person name="Hu S."/>
            <person name="Wang D."/>
            <person name="Wang C."/>
            <person name="Pandey M.K."/>
            <person name="Ge S."/>
            <person name="Xu Q."/>
            <person name="Li N."/>
            <person name="Li G."/>
            <person name="Huang Y."/>
            <person name="Saxena R.K."/>
            <person name="Ji Y."/>
            <person name="Li M."/>
            <person name="Yan X."/>
            <person name="He Y."/>
            <person name="Liu Y."/>
            <person name="Wang X."/>
            <person name="Xiang C."/>
            <person name="Varshney R.K."/>
            <person name="Ding H."/>
            <person name="Gao S."/>
            <person name="Zong X."/>
        </authorList>
    </citation>
    <scope>NUCLEOTIDE SEQUENCE [LARGE SCALE GENOMIC DNA]</scope>
    <source>
        <strain evidence="6 7">cv. Zhongwan 6</strain>
    </source>
</reference>
<comment type="caution">
    <text evidence="6">The sequence shown here is derived from an EMBL/GenBank/DDBJ whole genome shotgun (WGS) entry which is preliminary data.</text>
</comment>